<organism evidence="6 7">
    <name type="scientific">Trichuris trichiura</name>
    <name type="common">Whipworm</name>
    <name type="synonym">Trichocephalus trichiurus</name>
    <dbReference type="NCBI Taxonomy" id="36087"/>
    <lineage>
        <taxon>Eukaryota</taxon>
        <taxon>Metazoa</taxon>
        <taxon>Ecdysozoa</taxon>
        <taxon>Nematoda</taxon>
        <taxon>Enoplea</taxon>
        <taxon>Dorylaimia</taxon>
        <taxon>Trichinellida</taxon>
        <taxon>Trichuridae</taxon>
        <taxon>Trichuris</taxon>
    </lineage>
</organism>
<dbReference type="GO" id="GO:0051082">
    <property type="term" value="F:unfolded protein binding"/>
    <property type="evidence" value="ECO:0007669"/>
    <property type="project" value="TreeGrafter"/>
</dbReference>
<feature type="region of interest" description="Disordered" evidence="4">
    <location>
        <begin position="56"/>
        <end position="75"/>
    </location>
</feature>
<dbReference type="PRINTS" id="PR00299">
    <property type="entry name" value="ACRYSTALLIN"/>
</dbReference>
<evidence type="ECO:0000256" key="2">
    <source>
        <dbReference type="PROSITE-ProRule" id="PRU00285"/>
    </source>
</evidence>
<dbReference type="GO" id="GO:0009408">
    <property type="term" value="P:response to heat"/>
    <property type="evidence" value="ECO:0007669"/>
    <property type="project" value="TreeGrafter"/>
</dbReference>
<protein>
    <submittedName>
        <fullName evidence="6">HSP20 domain containing protein</fullName>
    </submittedName>
</protein>
<dbReference type="PROSITE" id="PS01031">
    <property type="entry name" value="SHSP"/>
    <property type="match status" value="1"/>
</dbReference>
<dbReference type="PANTHER" id="PTHR45640:SF13">
    <property type="entry name" value="HEAT SHOCK PROTEIN 22-RELATED"/>
    <property type="match status" value="1"/>
</dbReference>
<dbReference type="InterPro" id="IPR001436">
    <property type="entry name" value="Alpha-crystallin/sHSP_animal"/>
</dbReference>
<dbReference type="InterPro" id="IPR008978">
    <property type="entry name" value="HSP20-like_chaperone"/>
</dbReference>
<accession>A0A077ZG30</accession>
<dbReference type="Proteomes" id="UP000030665">
    <property type="component" value="Unassembled WGS sequence"/>
</dbReference>
<dbReference type="EMBL" id="HG806564">
    <property type="protein sequence ID" value="CDW59342.1"/>
    <property type="molecule type" value="Genomic_DNA"/>
</dbReference>
<gene>
    <name evidence="6" type="ORF">TTRE_0000767401</name>
</gene>
<reference evidence="6" key="1">
    <citation type="submission" date="2014-01" db="EMBL/GenBank/DDBJ databases">
        <authorList>
            <person name="Aslett M."/>
        </authorList>
    </citation>
    <scope>NUCLEOTIDE SEQUENCE</scope>
</reference>
<evidence type="ECO:0000256" key="4">
    <source>
        <dbReference type="SAM" id="MobiDB-lite"/>
    </source>
</evidence>
<keyword evidence="7" id="KW-1185">Reference proteome</keyword>
<name>A0A077ZG30_TRITR</name>
<dbReference type="Gene3D" id="2.60.40.790">
    <property type="match status" value="1"/>
</dbReference>
<reference evidence="6" key="2">
    <citation type="submission" date="2014-03" db="EMBL/GenBank/DDBJ databases">
        <title>The whipworm genome and dual-species transcriptomics of an intimate host-pathogen interaction.</title>
        <authorList>
            <person name="Foth B.J."/>
            <person name="Tsai I.J."/>
            <person name="Reid A.J."/>
            <person name="Bancroft A.J."/>
            <person name="Nichol S."/>
            <person name="Tracey A."/>
            <person name="Holroyd N."/>
            <person name="Cotton J.A."/>
            <person name="Stanley E.J."/>
            <person name="Zarowiecki M."/>
            <person name="Liu J.Z."/>
            <person name="Huckvale T."/>
            <person name="Cooper P.J."/>
            <person name="Grencis R.K."/>
            <person name="Berriman M."/>
        </authorList>
    </citation>
    <scope>NUCLEOTIDE SEQUENCE [LARGE SCALE GENOMIC DNA]</scope>
</reference>
<sequence>MSLQGTASTPYKEPVSAIQAFFIKPTSVICLRSPKRRWSDDLWPIARRIENIDRASFSSPTSAEPGATHSASTGVSSVINDDKKFQVTLDVTHFKREKFEITTKDDRLMIEGKHEENKDDHGYVKREFTRAYWLPQSINPESFKSNLSPNGLLTIEAAKVGRLHSVEHKIPIKRPKK</sequence>
<dbReference type="GO" id="GO:0005634">
    <property type="term" value="C:nucleus"/>
    <property type="evidence" value="ECO:0007669"/>
    <property type="project" value="TreeGrafter"/>
</dbReference>
<dbReference type="AlphaFoldDB" id="A0A077ZG30"/>
<feature type="domain" description="SHSP" evidence="5">
    <location>
        <begin position="66"/>
        <end position="175"/>
    </location>
</feature>
<dbReference type="GO" id="GO:0005737">
    <property type="term" value="C:cytoplasm"/>
    <property type="evidence" value="ECO:0007669"/>
    <property type="project" value="TreeGrafter"/>
</dbReference>
<evidence type="ECO:0000256" key="3">
    <source>
        <dbReference type="RuleBase" id="RU003616"/>
    </source>
</evidence>
<dbReference type="PANTHER" id="PTHR45640">
    <property type="entry name" value="HEAT SHOCK PROTEIN HSP-12.2-RELATED"/>
    <property type="match status" value="1"/>
</dbReference>
<proteinExistence type="inferred from homology"/>
<dbReference type="CDD" id="cd06526">
    <property type="entry name" value="metazoan_ACD"/>
    <property type="match status" value="1"/>
</dbReference>
<dbReference type="InterPro" id="IPR002068">
    <property type="entry name" value="A-crystallin/Hsp20_dom"/>
</dbReference>
<evidence type="ECO:0000259" key="5">
    <source>
        <dbReference type="PROSITE" id="PS01031"/>
    </source>
</evidence>
<comment type="similarity">
    <text evidence="2 3">Belongs to the small heat shock protein (HSP20) family.</text>
</comment>
<keyword evidence="1" id="KW-0346">Stress response</keyword>
<evidence type="ECO:0000313" key="7">
    <source>
        <dbReference type="Proteomes" id="UP000030665"/>
    </source>
</evidence>
<dbReference type="Pfam" id="PF00011">
    <property type="entry name" value="HSP20"/>
    <property type="match status" value="1"/>
</dbReference>
<evidence type="ECO:0000313" key="6">
    <source>
        <dbReference type="EMBL" id="CDW59342.1"/>
    </source>
</evidence>
<dbReference type="GO" id="GO:0042026">
    <property type="term" value="P:protein refolding"/>
    <property type="evidence" value="ECO:0007669"/>
    <property type="project" value="TreeGrafter"/>
</dbReference>
<evidence type="ECO:0000256" key="1">
    <source>
        <dbReference type="ARBA" id="ARBA00023016"/>
    </source>
</evidence>
<dbReference type="OrthoDB" id="1431247at2759"/>
<dbReference type="SUPFAM" id="SSF49764">
    <property type="entry name" value="HSP20-like chaperones"/>
    <property type="match status" value="1"/>
</dbReference>
<dbReference type="STRING" id="36087.A0A077ZG30"/>